<gene>
    <name evidence="1" type="ORF">BO99DRAFT_61468</name>
</gene>
<proteinExistence type="predicted"/>
<protein>
    <submittedName>
        <fullName evidence="1">Uncharacterized protein</fullName>
    </submittedName>
</protein>
<organism evidence="1 2">
    <name type="scientific">Aspergillus violaceofuscus (strain CBS 115571)</name>
    <dbReference type="NCBI Taxonomy" id="1450538"/>
    <lineage>
        <taxon>Eukaryota</taxon>
        <taxon>Fungi</taxon>
        <taxon>Dikarya</taxon>
        <taxon>Ascomycota</taxon>
        <taxon>Pezizomycotina</taxon>
        <taxon>Eurotiomycetes</taxon>
        <taxon>Eurotiomycetidae</taxon>
        <taxon>Eurotiales</taxon>
        <taxon>Aspergillaceae</taxon>
        <taxon>Aspergillus</taxon>
    </lineage>
</organism>
<evidence type="ECO:0000313" key="1">
    <source>
        <dbReference type="EMBL" id="PYI21718.1"/>
    </source>
</evidence>
<sequence length="107" mass="11992">MISEVQQSPGARPQPRPQGLQVVVTVHPYSYVRCMCWLYSSLSPVLRPPVRNPPESSADRHDHRLDRVCGEKSVIGAIFCEEESLFTYTLQSHPAPLGNHAPPRMIS</sequence>
<dbReference type="EMBL" id="KZ825115">
    <property type="protein sequence ID" value="PYI21718.1"/>
    <property type="molecule type" value="Genomic_DNA"/>
</dbReference>
<dbReference type="AlphaFoldDB" id="A0A2V5HBH0"/>
<accession>A0A2V5HBH0</accession>
<dbReference type="Proteomes" id="UP000249829">
    <property type="component" value="Unassembled WGS sequence"/>
</dbReference>
<reference evidence="1 2" key="1">
    <citation type="submission" date="2018-02" db="EMBL/GenBank/DDBJ databases">
        <title>The genomes of Aspergillus section Nigri reveals drivers in fungal speciation.</title>
        <authorList>
            <consortium name="DOE Joint Genome Institute"/>
            <person name="Vesth T.C."/>
            <person name="Nybo J."/>
            <person name="Theobald S."/>
            <person name="Brandl J."/>
            <person name="Frisvad J.C."/>
            <person name="Nielsen K.F."/>
            <person name="Lyhne E.K."/>
            <person name="Kogle M.E."/>
            <person name="Kuo A."/>
            <person name="Riley R."/>
            <person name="Clum A."/>
            <person name="Nolan M."/>
            <person name="Lipzen A."/>
            <person name="Salamov A."/>
            <person name="Henrissat B."/>
            <person name="Wiebenga A."/>
            <person name="De vries R.P."/>
            <person name="Grigoriev I.V."/>
            <person name="Mortensen U.H."/>
            <person name="Andersen M.R."/>
            <person name="Baker S.E."/>
        </authorList>
    </citation>
    <scope>NUCLEOTIDE SEQUENCE [LARGE SCALE GENOMIC DNA]</scope>
    <source>
        <strain evidence="1 2">CBS 115571</strain>
    </source>
</reference>
<name>A0A2V5HBH0_ASPV1</name>
<evidence type="ECO:0000313" key="2">
    <source>
        <dbReference type="Proteomes" id="UP000249829"/>
    </source>
</evidence>
<keyword evidence="2" id="KW-1185">Reference proteome</keyword>